<reference evidence="1" key="1">
    <citation type="submission" date="2010-07" db="EMBL/GenBank/DDBJ databases">
        <authorList>
            <consortium name="CONSOLIDER consortium CSD2007-00005"/>
            <person name="Guazzaroni M.-E."/>
            <person name="Richter M."/>
            <person name="Garcia-Salamanca A."/>
            <person name="Yarza P."/>
            <person name="Ferrer M."/>
        </authorList>
    </citation>
    <scope>NUCLEOTIDE SEQUENCE</scope>
</reference>
<gene>
    <name evidence="1" type="ORF">LDC_0734</name>
</gene>
<dbReference type="EMBL" id="ADZX01000308">
    <property type="protein sequence ID" value="EFK97227.1"/>
    <property type="molecule type" value="Genomic_DNA"/>
</dbReference>
<protein>
    <submittedName>
        <fullName evidence="1">Uncharacterized protein</fullName>
    </submittedName>
</protein>
<comment type="caution">
    <text evidence="1">The sequence shown here is derived from an EMBL/GenBank/DDBJ whole genome shotgun (WGS) entry which is preliminary data.</text>
</comment>
<sequence>MKNLEDFYKPGNKVGPIDNYIDNNKQFNIQDAMHKIGEKLLDMKIDYNYSFNFYTKDNKIILILEGEKG</sequence>
<evidence type="ECO:0000313" key="1">
    <source>
        <dbReference type="EMBL" id="EFK97227.1"/>
    </source>
</evidence>
<name>D9PGT7_9ZZZZ</name>
<accession>D9PGT7</accession>
<dbReference type="AlphaFoldDB" id="D9PGT7"/>
<organism evidence="1">
    <name type="scientific">sediment metagenome</name>
    <dbReference type="NCBI Taxonomy" id="749907"/>
    <lineage>
        <taxon>unclassified sequences</taxon>
        <taxon>metagenomes</taxon>
        <taxon>ecological metagenomes</taxon>
    </lineage>
</organism>
<reference evidence="1" key="2">
    <citation type="journal article" date="2011" name="Microb. Ecol.">
        <title>Taxonomic and Functional Metagenomic Profiling of the Microbial Community in the Anoxic Sediment of a Sub-saline Shallow Lake (Laguna de Carrizo, Central Spain).</title>
        <authorList>
            <person name="Ferrer M."/>
            <person name="Guazzaroni M.E."/>
            <person name="Richter M."/>
            <person name="Garcia-Salamanca A."/>
            <person name="Yarza P."/>
            <person name="Suarez-Suarez A."/>
            <person name="Solano J."/>
            <person name="Alcaide M."/>
            <person name="van Dillewijn P."/>
            <person name="Molina-Henares M.A."/>
            <person name="Lopez-Cortes N."/>
            <person name="Al-Ramahi Y."/>
            <person name="Guerrero C."/>
            <person name="Acosta A."/>
            <person name="de Eugenio L.I."/>
            <person name="Martinez V."/>
            <person name="Marques S."/>
            <person name="Rojo F."/>
            <person name="Santero E."/>
            <person name="Genilloud O."/>
            <person name="Perez-Perez J."/>
            <person name="Rossello-Mora R."/>
            <person name="Ramos J.L."/>
        </authorList>
    </citation>
    <scope>NUCLEOTIDE SEQUENCE</scope>
</reference>
<proteinExistence type="predicted"/>